<evidence type="ECO:0000313" key="1">
    <source>
        <dbReference type="EMBL" id="KXB90912.1"/>
    </source>
</evidence>
<dbReference type="AlphaFoldDB" id="A0A134CFB8"/>
<protein>
    <submittedName>
        <fullName evidence="1">Transcriptional regulator, Rrf2 family</fullName>
    </submittedName>
</protein>
<proteinExistence type="predicted"/>
<dbReference type="Pfam" id="PF02082">
    <property type="entry name" value="Rrf2"/>
    <property type="match status" value="1"/>
</dbReference>
<evidence type="ECO:0000313" key="2">
    <source>
        <dbReference type="Proteomes" id="UP000070160"/>
    </source>
</evidence>
<dbReference type="PANTHER" id="PTHR33221">
    <property type="entry name" value="WINGED HELIX-TURN-HELIX TRANSCRIPTIONAL REGULATOR, RRF2 FAMILY"/>
    <property type="match status" value="1"/>
</dbReference>
<dbReference type="GO" id="GO:0003700">
    <property type="term" value="F:DNA-binding transcription factor activity"/>
    <property type="evidence" value="ECO:0007669"/>
    <property type="project" value="TreeGrafter"/>
</dbReference>
<accession>A0A134CFB8</accession>
<dbReference type="PANTHER" id="PTHR33221:SF2">
    <property type="entry name" value="TRANSCRIPTIONAL REGULATOR"/>
    <property type="match status" value="1"/>
</dbReference>
<dbReference type="PATRIC" id="fig|1588748.3.peg.957"/>
<dbReference type="GO" id="GO:0005829">
    <property type="term" value="C:cytosol"/>
    <property type="evidence" value="ECO:0007669"/>
    <property type="project" value="TreeGrafter"/>
</dbReference>
<dbReference type="STRING" id="1588748.HMPREF3182_00994"/>
<comment type="caution">
    <text evidence="1">The sequence shown here is derived from an EMBL/GenBank/DDBJ whole genome shotgun (WGS) entry which is preliminary data.</text>
</comment>
<sequence length="149" mass="16447">MKLNQATDYAFRMVLYLASLPEGAKITGASLAEKQNIPERFLLKIMRSLTAAGIMKSYRGVEGGFALNRSAKEITLFDVIEAVEGQTELQRCLQDLGSCTRACSGMCSIYTAFADIQRDLAMKLKSINFYDLAAQEADAMGIEFPQNIE</sequence>
<gene>
    <name evidence="1" type="ORF">HMPREF3182_00994</name>
</gene>
<name>A0A134CFB8_9FIRM</name>
<dbReference type="PROSITE" id="PS51197">
    <property type="entry name" value="HTH_RRF2_2"/>
    <property type="match status" value="1"/>
</dbReference>
<dbReference type="NCBIfam" id="TIGR00738">
    <property type="entry name" value="rrf2_super"/>
    <property type="match status" value="1"/>
</dbReference>
<dbReference type="InterPro" id="IPR036388">
    <property type="entry name" value="WH-like_DNA-bd_sf"/>
</dbReference>
<keyword evidence="2" id="KW-1185">Reference proteome</keyword>
<dbReference type="RefSeq" id="WP_007391960.1">
    <property type="nucleotide sequence ID" value="NZ_KQ960952.1"/>
</dbReference>
<dbReference type="PROSITE" id="PS01332">
    <property type="entry name" value="HTH_RRF2_1"/>
    <property type="match status" value="1"/>
</dbReference>
<organism evidence="1 2">
    <name type="scientific">Megasphaera hutchinsoni</name>
    <dbReference type="NCBI Taxonomy" id="1588748"/>
    <lineage>
        <taxon>Bacteria</taxon>
        <taxon>Bacillati</taxon>
        <taxon>Bacillota</taxon>
        <taxon>Negativicutes</taxon>
        <taxon>Veillonellales</taxon>
        <taxon>Veillonellaceae</taxon>
        <taxon>Megasphaera</taxon>
    </lineage>
</organism>
<dbReference type="SUPFAM" id="SSF46785">
    <property type="entry name" value="Winged helix' DNA-binding domain"/>
    <property type="match status" value="1"/>
</dbReference>
<dbReference type="EMBL" id="LSDT01000043">
    <property type="protein sequence ID" value="KXB90912.1"/>
    <property type="molecule type" value="Genomic_DNA"/>
</dbReference>
<dbReference type="InterPro" id="IPR000944">
    <property type="entry name" value="Tscrpt_reg_Rrf2"/>
</dbReference>
<dbReference type="Gene3D" id="1.10.10.10">
    <property type="entry name" value="Winged helix-like DNA-binding domain superfamily/Winged helix DNA-binding domain"/>
    <property type="match status" value="1"/>
</dbReference>
<dbReference type="InterPro" id="IPR030489">
    <property type="entry name" value="TR_Rrf2-type_CS"/>
</dbReference>
<dbReference type="InterPro" id="IPR036390">
    <property type="entry name" value="WH_DNA-bd_sf"/>
</dbReference>
<dbReference type="Proteomes" id="UP000070160">
    <property type="component" value="Unassembled WGS sequence"/>
</dbReference>
<reference evidence="2" key="1">
    <citation type="submission" date="2016-01" db="EMBL/GenBank/DDBJ databases">
        <authorList>
            <person name="Mitreva M."/>
            <person name="Pepin K.H."/>
            <person name="Mihindukulasuriya K.A."/>
            <person name="Fulton R."/>
            <person name="Fronick C."/>
            <person name="O'Laughlin M."/>
            <person name="Miner T."/>
            <person name="Herter B."/>
            <person name="Rosa B.A."/>
            <person name="Cordes M."/>
            <person name="Tomlinson C."/>
            <person name="Wollam A."/>
            <person name="Palsikar V.B."/>
            <person name="Mardis E.R."/>
            <person name="Wilson R.K."/>
        </authorList>
    </citation>
    <scope>NUCLEOTIDE SEQUENCE [LARGE SCALE GENOMIC DNA]</scope>
    <source>
        <strain evidence="2">KA00182</strain>
    </source>
</reference>